<accession>A0A1B7I0F8</accession>
<gene>
    <name evidence="2" type="ORF">M977_02006</name>
</gene>
<dbReference type="InterPro" id="IPR041687">
    <property type="entry name" value="HTH_46"/>
</dbReference>
<organism evidence="2 3">
    <name type="scientific">Buttiauxella gaviniae ATCC 51604</name>
    <dbReference type="NCBI Taxonomy" id="1354253"/>
    <lineage>
        <taxon>Bacteria</taxon>
        <taxon>Pseudomonadati</taxon>
        <taxon>Pseudomonadota</taxon>
        <taxon>Gammaproteobacteria</taxon>
        <taxon>Enterobacterales</taxon>
        <taxon>Enterobacteriaceae</taxon>
        <taxon>Buttiauxella</taxon>
    </lineage>
</organism>
<sequence length="207" mass="23963">MTIPTRPDDSMQCLFSALEPVGSEIKVIPRKRMSWEYKGKPQLYLFMEGEISLVRVTDGLVVASAYDPHIFGLGEAIQPKRYHILRVEKKSRILAVDVENALKIFDEQNLWRDVSTTLAYFNAYLVYRDEMVLQQRTYSVIRSHLQEMIGLPLEARLNTSILDYIRLRTHLSRSSILNVIFVLKTEKHIEIKRGGFLVAINNLPEKI</sequence>
<dbReference type="AlphaFoldDB" id="A0A1B7I0F8"/>
<comment type="caution">
    <text evidence="2">The sequence shown here is derived from an EMBL/GenBank/DDBJ whole genome shotgun (WGS) entry which is preliminary data.</text>
</comment>
<evidence type="ECO:0000313" key="3">
    <source>
        <dbReference type="Proteomes" id="UP000078504"/>
    </source>
</evidence>
<feature type="domain" description="IprA winged helix-turn-helix" evidence="1">
    <location>
        <begin position="137"/>
        <end position="204"/>
    </location>
</feature>
<evidence type="ECO:0000313" key="2">
    <source>
        <dbReference type="EMBL" id="OAT21475.1"/>
    </source>
</evidence>
<dbReference type="Proteomes" id="UP000078504">
    <property type="component" value="Unassembled WGS sequence"/>
</dbReference>
<protein>
    <recommendedName>
        <fullName evidence="1">IprA winged helix-turn-helix domain-containing protein</fullName>
    </recommendedName>
</protein>
<proteinExistence type="predicted"/>
<name>A0A1B7I0F8_9ENTR</name>
<dbReference type="RefSeq" id="WP_064514549.1">
    <property type="nucleotide sequence ID" value="NZ_LXEP01000019.1"/>
</dbReference>
<evidence type="ECO:0000259" key="1">
    <source>
        <dbReference type="Pfam" id="PF15977"/>
    </source>
</evidence>
<dbReference type="EMBL" id="LXEP01000019">
    <property type="protein sequence ID" value="OAT21475.1"/>
    <property type="molecule type" value="Genomic_DNA"/>
</dbReference>
<dbReference type="Pfam" id="PF15977">
    <property type="entry name" value="HTH_46"/>
    <property type="match status" value="1"/>
</dbReference>
<reference evidence="2 3" key="1">
    <citation type="submission" date="2016-04" db="EMBL/GenBank/DDBJ databases">
        <title>ATOL: Assembling a taxonomically balanced genome-scale reconstruction of the evolutionary history of the Enterobacteriaceae.</title>
        <authorList>
            <person name="Plunkett G.III."/>
            <person name="Neeno-Eckwall E.C."/>
            <person name="Glasner J.D."/>
            <person name="Perna N.T."/>
        </authorList>
    </citation>
    <scope>NUCLEOTIDE SEQUENCE [LARGE SCALE GENOMIC DNA]</scope>
    <source>
        <strain evidence="2 3">ATCC 51604</strain>
    </source>
</reference>
<dbReference type="PATRIC" id="fig|1354253.4.peg.2048"/>